<evidence type="ECO:0000313" key="3">
    <source>
        <dbReference type="Proteomes" id="UP001430377"/>
    </source>
</evidence>
<dbReference type="RefSeq" id="WP_220616483.1">
    <property type="nucleotide sequence ID" value="NZ_RKLR01000001.1"/>
</dbReference>
<evidence type="ECO:0000256" key="1">
    <source>
        <dbReference type="ARBA" id="ARBA00009438"/>
    </source>
</evidence>
<comment type="similarity">
    <text evidence="1">Belongs to the bacterial solute-binding protein 1 family. WtpA subfamily.</text>
</comment>
<dbReference type="PANTHER" id="PTHR30632:SF16">
    <property type="entry name" value="MOLYBDATE_TUNGSTATE-BINDING PROTEIN WTPA"/>
    <property type="match status" value="1"/>
</dbReference>
<dbReference type="PROSITE" id="PS51318">
    <property type="entry name" value="TAT"/>
    <property type="match status" value="1"/>
</dbReference>
<dbReference type="InterPro" id="IPR006311">
    <property type="entry name" value="TAT_signal"/>
</dbReference>
<dbReference type="Gene3D" id="3.40.190.10">
    <property type="entry name" value="Periplasmic binding protein-like II"/>
    <property type="match status" value="2"/>
</dbReference>
<dbReference type="AlphaFoldDB" id="A0AAW4PL67"/>
<gene>
    <name evidence="2" type="ORF">EGH21_00310</name>
</gene>
<keyword evidence="3" id="KW-1185">Reference proteome</keyword>
<dbReference type="Proteomes" id="UP001430377">
    <property type="component" value="Unassembled WGS sequence"/>
</dbReference>
<dbReference type="PANTHER" id="PTHR30632">
    <property type="entry name" value="MOLYBDATE-BINDING PERIPLASMIC PROTEIN"/>
    <property type="match status" value="1"/>
</dbReference>
<name>A0AAW4PL67_9EURY</name>
<comment type="caution">
    <text evidence="2">The sequence shown here is derived from an EMBL/GenBank/DDBJ whole genome shotgun (WGS) entry which is preliminary data.</text>
</comment>
<dbReference type="Pfam" id="PF13531">
    <property type="entry name" value="SBP_bac_11"/>
    <property type="match status" value="1"/>
</dbReference>
<proteinExistence type="inferred from homology"/>
<organism evidence="2 3">
    <name type="scientific">Haloarcula rubra</name>
    <dbReference type="NCBI Taxonomy" id="2487747"/>
    <lineage>
        <taxon>Archaea</taxon>
        <taxon>Methanobacteriati</taxon>
        <taxon>Methanobacteriota</taxon>
        <taxon>Stenosarchaea group</taxon>
        <taxon>Halobacteria</taxon>
        <taxon>Halobacteriales</taxon>
        <taxon>Haloarculaceae</taxon>
        <taxon>Haloarcula</taxon>
    </lineage>
</organism>
<evidence type="ECO:0000313" key="2">
    <source>
        <dbReference type="EMBL" id="MBX0321459.1"/>
    </source>
</evidence>
<reference evidence="2 3" key="1">
    <citation type="submission" date="2021-06" db="EMBL/GenBank/DDBJ databases">
        <title>Halomicroarcula sp. a new haloarchaeum isolated from saline soil.</title>
        <authorList>
            <person name="Duran-Viseras A."/>
            <person name="Sanchez-Porro C."/>
            <person name="Ventosa A."/>
        </authorList>
    </citation>
    <scope>NUCLEOTIDE SEQUENCE [LARGE SCALE GENOMIC DNA]</scope>
    <source>
        <strain evidence="2 3">F13</strain>
    </source>
</reference>
<dbReference type="GO" id="GO:0030973">
    <property type="term" value="F:molybdate ion binding"/>
    <property type="evidence" value="ECO:0007669"/>
    <property type="project" value="TreeGrafter"/>
</dbReference>
<dbReference type="PROSITE" id="PS51257">
    <property type="entry name" value="PROKAR_LIPOPROTEIN"/>
    <property type="match status" value="1"/>
</dbReference>
<dbReference type="SUPFAM" id="SSF53850">
    <property type="entry name" value="Periplasmic binding protein-like II"/>
    <property type="match status" value="1"/>
</dbReference>
<protein>
    <submittedName>
        <fullName evidence="2">Substrate-binding domain-containing protein</fullName>
    </submittedName>
</protein>
<dbReference type="CDD" id="cd13540">
    <property type="entry name" value="PBP2_ModA_WtpA"/>
    <property type="match status" value="1"/>
</dbReference>
<dbReference type="InterPro" id="IPR050682">
    <property type="entry name" value="ModA/WtpA"/>
</dbReference>
<dbReference type="EMBL" id="RKLR01000001">
    <property type="protein sequence ID" value="MBX0321459.1"/>
    <property type="molecule type" value="Genomic_DNA"/>
</dbReference>
<accession>A0AAW4PL67</accession>
<sequence>MTACHRRRFLGLLGSGVAAGIAGCGAVGQSRVRALVAGSLQAAASETLQTTTRPELAVEAHGSVHAARLVADGKRDPHVLALADPELFERLLSAPWYAIVASNELVLAYNPETPGGRRVAEAESWTAPLGRADVSLGRTDPDLDPLGYRTIFALELAARRRDDPGFAASVLSPDQRYPETQLLAQFETGSIDAAFVYRSMAVERDYPFRELPPAVNLGDPAYADSYADVQYELPDGTVARGAPIEYAATRRADDAETRRVFETLLAGAWLRDHGFLVRDQYPRMEGDVPNGLRG</sequence>
<dbReference type="GO" id="GO:0015689">
    <property type="term" value="P:molybdate ion transport"/>
    <property type="evidence" value="ECO:0007669"/>
    <property type="project" value="TreeGrafter"/>
</dbReference>